<evidence type="ECO:0000256" key="7">
    <source>
        <dbReference type="RuleBase" id="RU004466"/>
    </source>
</evidence>
<dbReference type="GO" id="GO:0046872">
    <property type="term" value="F:metal ion binding"/>
    <property type="evidence" value="ECO:0007669"/>
    <property type="project" value="UniProtKB-KW"/>
</dbReference>
<dbReference type="EMBL" id="LNYX01000031">
    <property type="protein sequence ID" value="KTD61556.1"/>
    <property type="molecule type" value="Genomic_DNA"/>
</dbReference>
<evidence type="ECO:0000256" key="2">
    <source>
        <dbReference type="ARBA" id="ARBA00006706"/>
    </source>
</evidence>
<evidence type="ECO:0000313" key="8">
    <source>
        <dbReference type="EMBL" id="KTD61556.1"/>
    </source>
</evidence>
<comment type="cofactor">
    <cofactor evidence="1">
        <name>Mg(2+)</name>
        <dbReference type="ChEBI" id="CHEBI:18420"/>
    </cofactor>
</comment>
<dbReference type="Proteomes" id="UP000054877">
    <property type="component" value="Unassembled WGS sequence"/>
</dbReference>
<keyword evidence="9" id="KW-1185">Reference proteome</keyword>
<evidence type="ECO:0000256" key="1">
    <source>
        <dbReference type="ARBA" id="ARBA00001946"/>
    </source>
</evidence>
<dbReference type="InterPro" id="IPR008949">
    <property type="entry name" value="Isoprenoid_synthase_dom_sf"/>
</dbReference>
<keyword evidence="5" id="KW-0460">Magnesium</keyword>
<dbReference type="PANTHER" id="PTHR43281:SF1">
    <property type="entry name" value="FARNESYL DIPHOSPHATE SYNTHASE"/>
    <property type="match status" value="1"/>
</dbReference>
<keyword evidence="4" id="KW-0479">Metal-binding</keyword>
<dbReference type="SFLD" id="SFLDS00005">
    <property type="entry name" value="Isoprenoid_Synthase_Type_I"/>
    <property type="match status" value="1"/>
</dbReference>
<proteinExistence type="inferred from homology"/>
<dbReference type="FunFam" id="1.10.600.10:FF:000001">
    <property type="entry name" value="Geranylgeranyl diphosphate synthase"/>
    <property type="match status" value="1"/>
</dbReference>
<evidence type="ECO:0000256" key="4">
    <source>
        <dbReference type="ARBA" id="ARBA00022723"/>
    </source>
</evidence>
<dbReference type="PROSITE" id="PS00723">
    <property type="entry name" value="POLYPRENYL_SYNTHASE_1"/>
    <property type="match status" value="1"/>
</dbReference>
<evidence type="ECO:0000256" key="5">
    <source>
        <dbReference type="ARBA" id="ARBA00022842"/>
    </source>
</evidence>
<dbReference type="PROSITE" id="PS00444">
    <property type="entry name" value="POLYPRENYL_SYNTHASE_2"/>
    <property type="match status" value="1"/>
</dbReference>
<dbReference type="GO" id="GO:0016114">
    <property type="term" value="P:terpenoid biosynthetic process"/>
    <property type="evidence" value="ECO:0007669"/>
    <property type="project" value="UniProtKB-ARBA"/>
</dbReference>
<comment type="similarity">
    <text evidence="2 7">Belongs to the FPP/GGPP synthase family.</text>
</comment>
<dbReference type="OrthoDB" id="9805316at2"/>
<organism evidence="8 9">
    <name type="scientific">Legionella spiritensis</name>
    <dbReference type="NCBI Taxonomy" id="452"/>
    <lineage>
        <taxon>Bacteria</taxon>
        <taxon>Pseudomonadati</taxon>
        <taxon>Pseudomonadota</taxon>
        <taxon>Gammaproteobacteria</taxon>
        <taxon>Legionellales</taxon>
        <taxon>Legionellaceae</taxon>
        <taxon>Legionella</taxon>
    </lineage>
</organism>
<keyword evidence="3 7" id="KW-0808">Transferase</keyword>
<dbReference type="PANTHER" id="PTHR43281">
    <property type="entry name" value="FARNESYL DIPHOSPHATE SYNTHASE"/>
    <property type="match status" value="1"/>
</dbReference>
<name>A0A0W0YXF1_LEGSP</name>
<dbReference type="Pfam" id="PF00348">
    <property type="entry name" value="polyprenyl_synt"/>
    <property type="match status" value="1"/>
</dbReference>
<reference evidence="8 9" key="1">
    <citation type="submission" date="2015-11" db="EMBL/GenBank/DDBJ databases">
        <title>Genomic analysis of 38 Legionella species identifies large and diverse effector repertoires.</title>
        <authorList>
            <person name="Burstein D."/>
            <person name="Amaro F."/>
            <person name="Zusman T."/>
            <person name="Lifshitz Z."/>
            <person name="Cohen O."/>
            <person name="Gilbert J.A."/>
            <person name="Pupko T."/>
            <person name="Shuman H.A."/>
            <person name="Segal G."/>
        </authorList>
    </citation>
    <scope>NUCLEOTIDE SEQUENCE [LARGE SCALE GENOMIC DNA]</scope>
    <source>
        <strain evidence="8 9">Mt.St.Helens-9</strain>
    </source>
</reference>
<dbReference type="GO" id="GO:0004659">
    <property type="term" value="F:prenyltransferase activity"/>
    <property type="evidence" value="ECO:0007669"/>
    <property type="project" value="InterPro"/>
</dbReference>
<dbReference type="InterPro" id="IPR033749">
    <property type="entry name" value="Polyprenyl_synt_CS"/>
</dbReference>
<evidence type="ECO:0000256" key="6">
    <source>
        <dbReference type="ARBA" id="ARBA00023229"/>
    </source>
</evidence>
<dbReference type="AlphaFoldDB" id="A0A0W0YXF1"/>
<dbReference type="RefSeq" id="WP_058484104.1">
    <property type="nucleotide sequence ID" value="NZ_CAAAII010000010.1"/>
</dbReference>
<evidence type="ECO:0000313" key="9">
    <source>
        <dbReference type="Proteomes" id="UP000054877"/>
    </source>
</evidence>
<dbReference type="CDD" id="cd00685">
    <property type="entry name" value="Trans_IPPS_HT"/>
    <property type="match status" value="1"/>
</dbReference>
<dbReference type="Gene3D" id="1.10.600.10">
    <property type="entry name" value="Farnesyl Diphosphate Synthase"/>
    <property type="match status" value="1"/>
</dbReference>
<comment type="caution">
    <text evidence="8">The sequence shown here is derived from an EMBL/GenBank/DDBJ whole genome shotgun (WGS) entry which is preliminary data.</text>
</comment>
<gene>
    <name evidence="8" type="ORF">Lspi_2186</name>
</gene>
<sequence length="293" mass="32355">MINNRFTAFVNRHEDVLHQLLASSEIAAPRLKEAISYALFPGGKRLRPLLIYLFGELLSVELACLDIIAAAMEFTHCYSLVHDDLPAMDDDDLRRGKPSCHRAFDEATAILVGDGLQMLAIDILLDKLAGDLPASKIVAITKTLSRASGVAGMVSGQSLDLTDLAQPSVHESQLRRIHTLKTGRLILACADMTIAAADQPDPEAMTALRDYAAHLGLVFQMQDDYLDQYAGGTHGKGRLSDEMNDKVTYATLYSRNDLQNLVHDHYRKARQALACFEDRAADLLTLTDTLQYR</sequence>
<accession>A0A0W0YXF1</accession>
<protein>
    <submittedName>
        <fullName evidence="8">Geranyltranstransferase</fullName>
    </submittedName>
</protein>
<evidence type="ECO:0000256" key="3">
    <source>
        <dbReference type="ARBA" id="ARBA00022679"/>
    </source>
</evidence>
<dbReference type="SFLD" id="SFLDG01017">
    <property type="entry name" value="Polyprenyl_Transferase_Like"/>
    <property type="match status" value="1"/>
</dbReference>
<dbReference type="SUPFAM" id="SSF48576">
    <property type="entry name" value="Terpenoid synthases"/>
    <property type="match status" value="1"/>
</dbReference>
<dbReference type="STRING" id="452.Lspi_2186"/>
<dbReference type="InterPro" id="IPR000092">
    <property type="entry name" value="Polyprenyl_synt"/>
</dbReference>
<keyword evidence="6" id="KW-0414">Isoprene biosynthesis</keyword>
<dbReference type="GO" id="GO:0008654">
    <property type="term" value="P:phospholipid biosynthetic process"/>
    <property type="evidence" value="ECO:0007669"/>
    <property type="project" value="UniProtKB-ARBA"/>
</dbReference>
<dbReference type="PATRIC" id="fig|452.5.peg.2407"/>